<reference evidence="1" key="1">
    <citation type="journal article" date="2021" name="Open Biol.">
        <title>Shared evolutionary footprints suggest mitochondrial oxidative damage underlies multiple complex I losses in fungi.</title>
        <authorList>
            <person name="Schikora-Tamarit M.A."/>
            <person name="Marcet-Houben M."/>
            <person name="Nosek J."/>
            <person name="Gabaldon T."/>
        </authorList>
    </citation>
    <scope>NUCLEOTIDE SEQUENCE</scope>
    <source>
        <strain evidence="1">CBS2887</strain>
    </source>
</reference>
<evidence type="ECO:0000313" key="1">
    <source>
        <dbReference type="EMBL" id="KAH3687891.1"/>
    </source>
</evidence>
<dbReference type="AlphaFoldDB" id="A0A9P8TRK9"/>
<sequence>MNDIICMYTVLCNSSVQSVAYLNNGTVQLVSQIAVHYWTVEHDSEEFSPLNAMSWGIIDQESSRLMKLSDDFSRGVCVYRTIFKLAIFVEEETHL</sequence>
<dbReference type="EMBL" id="JAEUBG010000596">
    <property type="protein sequence ID" value="KAH3687891.1"/>
    <property type="molecule type" value="Genomic_DNA"/>
</dbReference>
<accession>A0A9P8TRK9</accession>
<keyword evidence="2" id="KW-1185">Reference proteome</keyword>
<comment type="caution">
    <text evidence="1">The sequence shown here is derived from an EMBL/GenBank/DDBJ whole genome shotgun (WGS) entry which is preliminary data.</text>
</comment>
<dbReference type="Proteomes" id="UP000774326">
    <property type="component" value="Unassembled WGS sequence"/>
</dbReference>
<proteinExistence type="predicted"/>
<evidence type="ECO:0000313" key="2">
    <source>
        <dbReference type="Proteomes" id="UP000774326"/>
    </source>
</evidence>
<reference evidence="1" key="2">
    <citation type="submission" date="2021-01" db="EMBL/GenBank/DDBJ databases">
        <authorList>
            <person name="Schikora-Tamarit M.A."/>
        </authorList>
    </citation>
    <scope>NUCLEOTIDE SEQUENCE</scope>
    <source>
        <strain evidence="1">CBS2887</strain>
    </source>
</reference>
<name>A0A9P8TRK9_WICPI</name>
<protein>
    <submittedName>
        <fullName evidence="1">Uncharacterized protein</fullName>
    </submittedName>
</protein>
<gene>
    <name evidence="1" type="ORF">WICPIJ_001108</name>
</gene>
<organism evidence="1 2">
    <name type="scientific">Wickerhamomyces pijperi</name>
    <name type="common">Yeast</name>
    <name type="synonym">Pichia pijperi</name>
    <dbReference type="NCBI Taxonomy" id="599730"/>
    <lineage>
        <taxon>Eukaryota</taxon>
        <taxon>Fungi</taxon>
        <taxon>Dikarya</taxon>
        <taxon>Ascomycota</taxon>
        <taxon>Saccharomycotina</taxon>
        <taxon>Saccharomycetes</taxon>
        <taxon>Phaffomycetales</taxon>
        <taxon>Wickerhamomycetaceae</taxon>
        <taxon>Wickerhamomyces</taxon>
    </lineage>
</organism>